<keyword evidence="1 7" id="KW-0121">Carboxypeptidase</keyword>
<evidence type="ECO:0000256" key="5">
    <source>
        <dbReference type="ARBA" id="ARBA00023180"/>
    </source>
</evidence>
<dbReference type="SUPFAM" id="SSF53474">
    <property type="entry name" value="alpha/beta-Hydrolases"/>
    <property type="match status" value="1"/>
</dbReference>
<dbReference type="Gene3D" id="3.40.50.1820">
    <property type="entry name" value="alpha/beta hydrolase"/>
    <property type="match status" value="1"/>
</dbReference>
<dbReference type="PANTHER" id="PTHR11802:SF3">
    <property type="entry name" value="RETINOID-INDUCIBLE SERINE CARBOXYPEPTIDASE"/>
    <property type="match status" value="1"/>
</dbReference>
<keyword evidence="2" id="KW-0645">Protease</keyword>
<dbReference type="GO" id="GO:0006508">
    <property type="term" value="P:proteolysis"/>
    <property type="evidence" value="ECO:0007669"/>
    <property type="project" value="UniProtKB-KW"/>
</dbReference>
<dbReference type="InterPro" id="IPR029058">
    <property type="entry name" value="AB_hydrolase_fold"/>
</dbReference>
<feature type="signal peptide" evidence="6">
    <location>
        <begin position="1"/>
        <end position="21"/>
    </location>
</feature>
<name>A0A7W6BYV7_9SPHN</name>
<evidence type="ECO:0000313" key="8">
    <source>
        <dbReference type="Proteomes" id="UP000561459"/>
    </source>
</evidence>
<dbReference type="RefSeq" id="WP_183617047.1">
    <property type="nucleotide sequence ID" value="NZ_JACIDY010000004.1"/>
</dbReference>
<comment type="caution">
    <text evidence="7">The sequence shown here is derived from an EMBL/GenBank/DDBJ whole genome shotgun (WGS) entry which is preliminary data.</text>
</comment>
<evidence type="ECO:0000256" key="2">
    <source>
        <dbReference type="ARBA" id="ARBA00022670"/>
    </source>
</evidence>
<keyword evidence="4" id="KW-0378">Hydrolase</keyword>
<dbReference type="PANTHER" id="PTHR11802">
    <property type="entry name" value="SERINE PROTEASE FAMILY S10 SERINE CARBOXYPEPTIDASE"/>
    <property type="match status" value="1"/>
</dbReference>
<keyword evidence="8" id="KW-1185">Reference proteome</keyword>
<reference evidence="7 8" key="1">
    <citation type="submission" date="2020-08" db="EMBL/GenBank/DDBJ databases">
        <title>Genomic Encyclopedia of Type Strains, Phase IV (KMG-IV): sequencing the most valuable type-strain genomes for metagenomic binning, comparative biology and taxonomic classification.</title>
        <authorList>
            <person name="Goeker M."/>
        </authorList>
    </citation>
    <scope>NUCLEOTIDE SEQUENCE [LARGE SCALE GENOMIC DNA]</scope>
    <source>
        <strain evidence="7 8">DSM 27568</strain>
    </source>
</reference>
<dbReference type="Pfam" id="PF00450">
    <property type="entry name" value="Peptidase_S10"/>
    <property type="match status" value="1"/>
</dbReference>
<feature type="chain" id="PRO_5031087790" evidence="6">
    <location>
        <begin position="22"/>
        <end position="506"/>
    </location>
</feature>
<sequence length="506" mass="54761">MTVIRIVMIALLSVTVPLASAMAETVVPTTGAGEGRGDAQGFKPSITKHKGRFGKAEIHYEAIAETVPIAGENGQPEAEIFSVGYTAITKAPATRPVTFLYNGGPGSASFWIQMGAFGPKIVALNGPSGGSDRSSPGNPLVDNPDALLDVTDLVFIDPVGTGFSHAVGSTKDEAFFKTTADASSIAKFIRAWLTRHGRWQSPRFVGGESYGSIRTAMIVDDDPFMTFNGAFLISQGLDWGTVIMPPGYDRGYELFLPSYSAAAWYYNRYQASAVSSVADAVAESQRFAERDYVSALARGQGLSATDKANVASRLAQLTGISKDEWIRADLRIDPDAFRRLLLRDQGLRIGRFDARYSIGNSQVFDAGERYDPSLSAAALPYLNAMRAYLSLGLGVTTDKPYVGVISSDWTYDLSNEAFINPAPKLGAAMTRNPGMRLFVASGYYDFSSPVSSAQYNIGHGGIPLDRTTMRYYPTGHMMYLDSEHRRALLDDMRAFIVATLDAQAVR</sequence>
<protein>
    <submittedName>
        <fullName evidence="7">Carboxypeptidase C (Cathepsin A)</fullName>
    </submittedName>
</protein>
<evidence type="ECO:0000313" key="7">
    <source>
        <dbReference type="EMBL" id="MBB3940446.1"/>
    </source>
</evidence>
<dbReference type="GO" id="GO:0004185">
    <property type="term" value="F:serine-type carboxypeptidase activity"/>
    <property type="evidence" value="ECO:0007669"/>
    <property type="project" value="InterPro"/>
</dbReference>
<keyword evidence="3 6" id="KW-0732">Signal</keyword>
<keyword evidence="5" id="KW-0325">Glycoprotein</keyword>
<gene>
    <name evidence="7" type="ORF">GGR39_002103</name>
</gene>
<evidence type="ECO:0000256" key="6">
    <source>
        <dbReference type="SAM" id="SignalP"/>
    </source>
</evidence>
<dbReference type="EMBL" id="JACIDY010000004">
    <property type="protein sequence ID" value="MBB3940446.1"/>
    <property type="molecule type" value="Genomic_DNA"/>
</dbReference>
<accession>A0A7W6BYV7</accession>
<dbReference type="Proteomes" id="UP000561459">
    <property type="component" value="Unassembled WGS sequence"/>
</dbReference>
<proteinExistence type="predicted"/>
<evidence type="ECO:0000256" key="1">
    <source>
        <dbReference type="ARBA" id="ARBA00022645"/>
    </source>
</evidence>
<evidence type="ECO:0000256" key="4">
    <source>
        <dbReference type="ARBA" id="ARBA00022801"/>
    </source>
</evidence>
<evidence type="ECO:0000256" key="3">
    <source>
        <dbReference type="ARBA" id="ARBA00022729"/>
    </source>
</evidence>
<dbReference type="InterPro" id="IPR001563">
    <property type="entry name" value="Peptidase_S10"/>
</dbReference>
<organism evidence="7 8">
    <name type="scientific">Novosphingobium fluoreni</name>
    <dbReference type="NCBI Taxonomy" id="1391222"/>
    <lineage>
        <taxon>Bacteria</taxon>
        <taxon>Pseudomonadati</taxon>
        <taxon>Pseudomonadota</taxon>
        <taxon>Alphaproteobacteria</taxon>
        <taxon>Sphingomonadales</taxon>
        <taxon>Sphingomonadaceae</taxon>
        <taxon>Novosphingobium</taxon>
    </lineage>
</organism>
<dbReference type="AlphaFoldDB" id="A0A7W6BYV7"/>